<protein>
    <submittedName>
        <fullName evidence="2">Uncharacterized protein</fullName>
    </submittedName>
</protein>
<evidence type="ECO:0000313" key="2">
    <source>
        <dbReference type="EMBL" id="KAJ8425350.1"/>
    </source>
</evidence>
<dbReference type="SUPFAM" id="SSF56219">
    <property type="entry name" value="DNase I-like"/>
    <property type="match status" value="1"/>
</dbReference>
<sequence length="174" mass="19764">MEKGRRDRPRLTSHRRTPKRSTPCEDSIEDAVSAPTTPINGMVHDQPDEQLAKATPKMSNSAIHNSLDRPSIAKSCIPKSSYASLNIRGLNWPNKQDDVKIFLQLNNVVHVLSTSAQHVHCRVCQQNDMQDFYTTYVYGENQEGLRHSLWQTLRDIEATMDEAWCVLGDFNSVL</sequence>
<evidence type="ECO:0000313" key="3">
    <source>
        <dbReference type="Proteomes" id="UP001153076"/>
    </source>
</evidence>
<keyword evidence="3" id="KW-1185">Reference proteome</keyword>
<dbReference type="OrthoDB" id="1932741at2759"/>
<gene>
    <name evidence="2" type="ORF">Cgig2_027213</name>
</gene>
<name>A0A9Q1GRJ7_9CARY</name>
<dbReference type="Proteomes" id="UP001153076">
    <property type="component" value="Unassembled WGS sequence"/>
</dbReference>
<evidence type="ECO:0000256" key="1">
    <source>
        <dbReference type="SAM" id="MobiDB-lite"/>
    </source>
</evidence>
<dbReference type="AlphaFoldDB" id="A0A9Q1GRJ7"/>
<dbReference type="InterPro" id="IPR036691">
    <property type="entry name" value="Endo/exonu/phosph_ase_sf"/>
</dbReference>
<organism evidence="2 3">
    <name type="scientific">Carnegiea gigantea</name>
    <dbReference type="NCBI Taxonomy" id="171969"/>
    <lineage>
        <taxon>Eukaryota</taxon>
        <taxon>Viridiplantae</taxon>
        <taxon>Streptophyta</taxon>
        <taxon>Embryophyta</taxon>
        <taxon>Tracheophyta</taxon>
        <taxon>Spermatophyta</taxon>
        <taxon>Magnoliopsida</taxon>
        <taxon>eudicotyledons</taxon>
        <taxon>Gunneridae</taxon>
        <taxon>Pentapetalae</taxon>
        <taxon>Caryophyllales</taxon>
        <taxon>Cactineae</taxon>
        <taxon>Cactaceae</taxon>
        <taxon>Cactoideae</taxon>
        <taxon>Echinocereeae</taxon>
        <taxon>Carnegiea</taxon>
    </lineage>
</organism>
<dbReference type="EMBL" id="JAKOGI010001492">
    <property type="protein sequence ID" value="KAJ8425350.1"/>
    <property type="molecule type" value="Genomic_DNA"/>
</dbReference>
<feature type="compositionally biased region" description="Basic residues" evidence="1">
    <location>
        <begin position="1"/>
        <end position="19"/>
    </location>
</feature>
<accession>A0A9Q1GRJ7</accession>
<proteinExistence type="predicted"/>
<feature type="region of interest" description="Disordered" evidence="1">
    <location>
        <begin position="1"/>
        <end position="39"/>
    </location>
</feature>
<reference evidence="2" key="1">
    <citation type="submission" date="2022-04" db="EMBL/GenBank/DDBJ databases">
        <title>Carnegiea gigantea Genome sequencing and assembly v2.</title>
        <authorList>
            <person name="Copetti D."/>
            <person name="Sanderson M.J."/>
            <person name="Burquez A."/>
            <person name="Wojciechowski M.F."/>
        </authorList>
    </citation>
    <scope>NUCLEOTIDE SEQUENCE</scope>
    <source>
        <strain evidence="2">SGP5-SGP5p</strain>
        <tissue evidence="2">Aerial part</tissue>
    </source>
</reference>
<comment type="caution">
    <text evidence="2">The sequence shown here is derived from an EMBL/GenBank/DDBJ whole genome shotgun (WGS) entry which is preliminary data.</text>
</comment>